<name>A0ABS2FHU4_9CLOT</name>
<gene>
    <name evidence="2" type="ORF">H6A19_11105</name>
</gene>
<evidence type="ECO:0000313" key="3">
    <source>
        <dbReference type="Proteomes" id="UP000767334"/>
    </source>
</evidence>
<keyword evidence="1" id="KW-0472">Membrane</keyword>
<dbReference type="RefSeq" id="WP_204572393.1">
    <property type="nucleotide sequence ID" value="NZ_JACJLL010000068.1"/>
</dbReference>
<accession>A0ABS2FHU4</accession>
<protein>
    <recommendedName>
        <fullName evidence="4">DUF3899 domain-containing protein</fullName>
    </recommendedName>
</protein>
<dbReference type="Proteomes" id="UP000767334">
    <property type="component" value="Unassembled WGS sequence"/>
</dbReference>
<evidence type="ECO:0000313" key="2">
    <source>
        <dbReference type="EMBL" id="MBM6819876.1"/>
    </source>
</evidence>
<keyword evidence="1" id="KW-1133">Transmembrane helix</keyword>
<sequence>MNKTLLKSLGKCILWGIIWTIILFIIGNILVNLKGFLLKDVLFIEGIIFIMLGVFACIGGNPMGLSLQSLGQNNTQYNTNANLEVSKMENTNKSNFKNTISISINTVSLILAGIACIIINYII</sequence>
<reference evidence="2 3" key="1">
    <citation type="journal article" date="2021" name="Sci. Rep.">
        <title>The distribution of antibiotic resistance genes in chicken gut microbiota commensals.</title>
        <authorList>
            <person name="Juricova H."/>
            <person name="Matiasovicova J."/>
            <person name="Kubasova T."/>
            <person name="Cejkova D."/>
            <person name="Rychlik I."/>
        </authorList>
    </citation>
    <scope>NUCLEOTIDE SEQUENCE [LARGE SCALE GENOMIC DNA]</scope>
    <source>
        <strain evidence="2 3">An435</strain>
    </source>
</reference>
<comment type="caution">
    <text evidence="2">The sequence shown here is derived from an EMBL/GenBank/DDBJ whole genome shotgun (WGS) entry which is preliminary data.</text>
</comment>
<evidence type="ECO:0008006" key="4">
    <source>
        <dbReference type="Google" id="ProtNLM"/>
    </source>
</evidence>
<feature type="transmembrane region" description="Helical" evidence="1">
    <location>
        <begin position="42"/>
        <end position="60"/>
    </location>
</feature>
<feature type="transmembrane region" description="Helical" evidence="1">
    <location>
        <begin position="102"/>
        <end position="122"/>
    </location>
</feature>
<evidence type="ECO:0000256" key="1">
    <source>
        <dbReference type="SAM" id="Phobius"/>
    </source>
</evidence>
<dbReference type="EMBL" id="JACJLL010000068">
    <property type="protein sequence ID" value="MBM6819876.1"/>
    <property type="molecule type" value="Genomic_DNA"/>
</dbReference>
<keyword evidence="3" id="KW-1185">Reference proteome</keyword>
<feature type="transmembrane region" description="Helical" evidence="1">
    <location>
        <begin position="12"/>
        <end position="30"/>
    </location>
</feature>
<organism evidence="2 3">
    <name type="scientific">Clostridium saudiense</name>
    <dbReference type="NCBI Taxonomy" id="1414720"/>
    <lineage>
        <taxon>Bacteria</taxon>
        <taxon>Bacillati</taxon>
        <taxon>Bacillota</taxon>
        <taxon>Clostridia</taxon>
        <taxon>Eubacteriales</taxon>
        <taxon>Clostridiaceae</taxon>
        <taxon>Clostridium</taxon>
    </lineage>
</organism>
<proteinExistence type="predicted"/>
<keyword evidence="1" id="KW-0812">Transmembrane</keyword>